<feature type="region of interest" description="Disordered" evidence="2">
    <location>
        <begin position="417"/>
        <end position="490"/>
    </location>
</feature>
<evidence type="ECO:0000256" key="2">
    <source>
        <dbReference type="SAM" id="MobiDB-lite"/>
    </source>
</evidence>
<dbReference type="AlphaFoldDB" id="A0A5E5R2B5"/>
<dbReference type="InterPro" id="IPR050222">
    <property type="entry name" value="MATE_MdtK"/>
</dbReference>
<feature type="transmembrane region" description="Helical" evidence="3">
    <location>
        <begin position="130"/>
        <end position="147"/>
    </location>
</feature>
<dbReference type="Pfam" id="PF01554">
    <property type="entry name" value="MatE"/>
    <property type="match status" value="2"/>
</dbReference>
<protein>
    <submittedName>
        <fullName evidence="4">Multidrug resistance protein MdtK</fullName>
    </submittedName>
</protein>
<proteinExistence type="predicted"/>
<feature type="transmembrane region" description="Helical" evidence="3">
    <location>
        <begin position="272"/>
        <end position="294"/>
    </location>
</feature>
<dbReference type="PANTHER" id="PTHR43298">
    <property type="entry name" value="MULTIDRUG RESISTANCE PROTEIN NORM-RELATED"/>
    <property type="match status" value="1"/>
</dbReference>
<evidence type="ECO:0000313" key="4">
    <source>
        <dbReference type="EMBL" id="VVH82137.1"/>
    </source>
</evidence>
<keyword evidence="3" id="KW-0472">Membrane</keyword>
<keyword evidence="3" id="KW-1133">Transmembrane helix</keyword>
<feature type="transmembrane region" description="Helical" evidence="3">
    <location>
        <begin position="191"/>
        <end position="212"/>
    </location>
</feature>
<dbReference type="NCBIfam" id="NF001214">
    <property type="entry name" value="PRK00187.1"/>
    <property type="match status" value="1"/>
</dbReference>
<feature type="transmembrane region" description="Helical" evidence="3">
    <location>
        <begin position="159"/>
        <end position="179"/>
    </location>
</feature>
<feature type="transmembrane region" description="Helical" evidence="3">
    <location>
        <begin position="241"/>
        <end position="266"/>
    </location>
</feature>
<dbReference type="EMBL" id="LR700248">
    <property type="protein sequence ID" value="VVH82137.1"/>
    <property type="molecule type" value="Genomic_DNA"/>
</dbReference>
<feature type="transmembrane region" description="Helical" evidence="3">
    <location>
        <begin position="87"/>
        <end position="110"/>
    </location>
</feature>
<dbReference type="InterPro" id="IPR002528">
    <property type="entry name" value="MATE_fam"/>
</dbReference>
<keyword evidence="3" id="KW-0812">Transmembrane</keyword>
<organism evidence="4">
    <name type="scientific">Pseudomonas aeruginosa</name>
    <dbReference type="NCBI Taxonomy" id="287"/>
    <lineage>
        <taxon>Bacteria</taxon>
        <taxon>Pseudomonadati</taxon>
        <taxon>Pseudomonadota</taxon>
        <taxon>Gammaproteobacteria</taxon>
        <taxon>Pseudomonadales</taxon>
        <taxon>Pseudomonadaceae</taxon>
        <taxon>Pseudomonas</taxon>
    </lineage>
</organism>
<feature type="transmembrane region" description="Helical" evidence="3">
    <location>
        <begin position="314"/>
        <end position="335"/>
    </location>
</feature>
<keyword evidence="1" id="KW-0813">Transport</keyword>
<dbReference type="GO" id="GO:0005886">
    <property type="term" value="C:plasma membrane"/>
    <property type="evidence" value="ECO:0007669"/>
    <property type="project" value="TreeGrafter"/>
</dbReference>
<feature type="transmembrane region" description="Helical" evidence="3">
    <location>
        <begin position="52"/>
        <end position="75"/>
    </location>
</feature>
<name>A0A5E5R2B5_PSEAI</name>
<gene>
    <name evidence="4" type="primary">mdtK_2</name>
    <name evidence="4" type="ORF">TUEID40_03320</name>
</gene>
<dbReference type="NCBIfam" id="TIGR00797">
    <property type="entry name" value="matE"/>
    <property type="match status" value="1"/>
</dbReference>
<accession>A0A5E5R2B5</accession>
<evidence type="ECO:0000256" key="3">
    <source>
        <dbReference type="SAM" id="Phobius"/>
    </source>
</evidence>
<sequence>MSSPSLVELKAILRLAGPLIAAQLAYVAMVFTDTVMMGKLGPDALAAGGLGAVSYAFVSTFCVGVVAAVGNLVAIRHGCDDAAGAAAAARSGLWVGAALALAAGLLLWNLRPLLTVFGQAPQTVDGAMQFLHSLTFALPGYMAFMVLRGFTSAIDRAGPVMAISVLGALANLALNYSFIEGLFGLPRLGLAGIGPVTALVMNCMPLLLALYIRLQPAYAEYSLLRGLGRPQRAMVEEILRLGLPIGGTYAVESGMFTVATLCMGIIGDHALAAHQIAIQAVYVAFMVPVGLSYATTYRIGQHFGAGRLLEARRAGRVGIGFGALCMLLFAGLFWWMPEAIIGLFLDRDAPANREVAAMAVSLLAIAAWFELFDGTQNVAMGAIRGLRTPAPPSWSAWPATGWSACRWPACWRSRPAGAPRASGGAGRRPGLRGHWPDPGLRVEDRAVAAESHGQRGVGAQLPSGWPRCAERSPMPRKRASSANGSGGLIQ</sequence>
<dbReference type="GO" id="GO:0042910">
    <property type="term" value="F:xenobiotic transmembrane transporter activity"/>
    <property type="evidence" value="ECO:0007669"/>
    <property type="project" value="InterPro"/>
</dbReference>
<feature type="transmembrane region" description="Helical" evidence="3">
    <location>
        <begin position="12"/>
        <end position="32"/>
    </location>
</feature>
<reference evidence="4" key="1">
    <citation type="submission" date="2019-09" db="EMBL/GenBank/DDBJ databases">
        <authorList>
            <person name="Gross C."/>
            <person name="Bohn E."/>
        </authorList>
    </citation>
    <scope>NUCLEOTIDE SEQUENCE</scope>
    <source>
        <strain evidence="4">ID40</strain>
    </source>
</reference>
<dbReference type="PANTHER" id="PTHR43298:SF2">
    <property type="entry name" value="FMN_FAD EXPORTER YEEO-RELATED"/>
    <property type="match status" value="1"/>
</dbReference>
<dbReference type="CDD" id="cd13131">
    <property type="entry name" value="MATE_NorM_like"/>
    <property type="match status" value="1"/>
</dbReference>
<evidence type="ECO:0000256" key="1">
    <source>
        <dbReference type="ARBA" id="ARBA00022448"/>
    </source>
</evidence>
<dbReference type="GO" id="GO:0015297">
    <property type="term" value="F:antiporter activity"/>
    <property type="evidence" value="ECO:0007669"/>
    <property type="project" value="InterPro"/>
</dbReference>